<evidence type="ECO:0000313" key="2">
    <source>
        <dbReference type="Proteomes" id="UP000646911"/>
    </source>
</evidence>
<evidence type="ECO:0000313" key="1">
    <source>
        <dbReference type="EMBL" id="MBC3909959.1"/>
    </source>
</evidence>
<gene>
    <name evidence="1" type="ORF">H8L47_20530</name>
</gene>
<dbReference type="Gene3D" id="3.40.190.10">
    <property type="entry name" value="Periplasmic binding protein-like II"/>
    <property type="match status" value="2"/>
</dbReference>
<dbReference type="RefSeq" id="WP_186955470.1">
    <property type="nucleotide sequence ID" value="NZ_JACOFX010000013.1"/>
</dbReference>
<dbReference type="SUPFAM" id="SSF53850">
    <property type="entry name" value="Periplasmic binding protein-like II"/>
    <property type="match status" value="1"/>
</dbReference>
<keyword evidence="2" id="KW-1185">Reference proteome</keyword>
<dbReference type="Proteomes" id="UP000646911">
    <property type="component" value="Unassembled WGS sequence"/>
</dbReference>
<dbReference type="EMBL" id="JACOFX010000013">
    <property type="protein sequence ID" value="MBC3909959.1"/>
    <property type="molecule type" value="Genomic_DNA"/>
</dbReference>
<comment type="caution">
    <text evidence="1">The sequence shown here is derived from an EMBL/GenBank/DDBJ whole genome shotgun (WGS) entry which is preliminary data.</text>
</comment>
<proteinExistence type="predicted"/>
<organism evidence="1 2">
    <name type="scientific">Undibacterium umbellatum</name>
    <dbReference type="NCBI Taxonomy" id="2762300"/>
    <lineage>
        <taxon>Bacteria</taxon>
        <taxon>Pseudomonadati</taxon>
        <taxon>Pseudomonadota</taxon>
        <taxon>Betaproteobacteria</taxon>
        <taxon>Burkholderiales</taxon>
        <taxon>Oxalobacteraceae</taxon>
        <taxon>Undibacterium</taxon>
    </lineage>
</organism>
<reference evidence="1 2" key="1">
    <citation type="submission" date="2020-08" db="EMBL/GenBank/DDBJ databases">
        <title>Novel species isolated from subtropical streams in China.</title>
        <authorList>
            <person name="Lu H."/>
        </authorList>
    </citation>
    <scope>NUCLEOTIDE SEQUENCE [LARGE SCALE GENOMIC DNA]</scope>
    <source>
        <strain evidence="1 2">NL8W</strain>
    </source>
</reference>
<name>A0ABR6ZE86_9BURK</name>
<protein>
    <submittedName>
        <fullName evidence="1">Transporter substrate-binding domain-containing protein</fullName>
    </submittedName>
</protein>
<accession>A0ABR6ZE86</accession>
<sequence length="255" mass="28963">MSAFALLPAFANASKPDNDKPVIKLFLQESLDIHGRQLPLDRDLEAILIYFERESGLHFDKQLLPWNRAQLMAQNGEGIVFGISKSPERLKLHHFSIPVVSEKIWAITYGNPRPNFQSIEDLRGKTVSIGRGFSHGMDFEKAKNVLFKVQEDSASSAARFKKLMNRRSDIMLWPVRQLQSASQVEAYLRDQLIPSFNDPELTGKTFYVSAKPVFYDTTHFAAANGKYEAEMEKLNVVIRKGTANGKLPKLLTKFY</sequence>